<reference key="1">
    <citation type="submission" date="2010-11" db="EMBL/GenBank/DDBJ databases">
        <title>The complete genome of Leadbetterella byssophila DSM 17132.</title>
        <authorList>
            <consortium name="US DOE Joint Genome Institute (JGI-PGF)"/>
            <person name="Lucas S."/>
            <person name="Copeland A."/>
            <person name="Lapidus A."/>
            <person name="Glavina del Rio T."/>
            <person name="Dalin E."/>
            <person name="Tice H."/>
            <person name="Bruce D."/>
            <person name="Goodwin L."/>
            <person name="Pitluck S."/>
            <person name="Kyrpides N."/>
            <person name="Mavromatis K."/>
            <person name="Ivanova N."/>
            <person name="Teshima H."/>
            <person name="Brettin T."/>
            <person name="Detter J.C."/>
            <person name="Han C."/>
            <person name="Tapia R."/>
            <person name="Land M."/>
            <person name="Hauser L."/>
            <person name="Markowitz V."/>
            <person name="Cheng J.-F."/>
            <person name="Hugenholtz P."/>
            <person name="Woyke T."/>
            <person name="Wu D."/>
            <person name="Tindall B."/>
            <person name="Pomrenke H.G."/>
            <person name="Brambilla E."/>
            <person name="Klenk H.-P."/>
            <person name="Eisen J.A."/>
        </authorList>
    </citation>
    <scope>NUCLEOTIDE SEQUENCE [LARGE SCALE GENOMIC DNA]</scope>
    <source>
        <strain>DSM 17132</strain>
    </source>
</reference>
<reference evidence="2 3" key="2">
    <citation type="journal article" date="2011" name="Stand. Genomic Sci.">
        <title>Complete genome sequence of Leadbetterella byssophila type strain (4M15).</title>
        <authorList>
            <person name="Abt B."/>
            <person name="Teshima H."/>
            <person name="Lucas S."/>
            <person name="Lapidus A."/>
            <person name="Del Rio T.G."/>
            <person name="Nolan M."/>
            <person name="Tice H."/>
            <person name="Cheng J.F."/>
            <person name="Pitluck S."/>
            <person name="Liolios K."/>
            <person name="Pagani I."/>
            <person name="Ivanova N."/>
            <person name="Mavromatis K."/>
            <person name="Pati A."/>
            <person name="Tapia R."/>
            <person name="Han C."/>
            <person name="Goodwin L."/>
            <person name="Chen A."/>
            <person name="Palaniappan K."/>
            <person name="Land M."/>
            <person name="Hauser L."/>
            <person name="Chang Y.J."/>
            <person name="Jeffries C.D."/>
            <person name="Rohde M."/>
            <person name="Goker M."/>
            <person name="Tindall B.J."/>
            <person name="Detter J.C."/>
            <person name="Woyke T."/>
            <person name="Bristow J."/>
            <person name="Eisen J.A."/>
            <person name="Markowitz V."/>
            <person name="Hugenholtz P."/>
            <person name="Klenk H.P."/>
            <person name="Kyrpides N.C."/>
        </authorList>
    </citation>
    <scope>NUCLEOTIDE SEQUENCE [LARGE SCALE GENOMIC DNA]</scope>
    <source>
        <strain evidence="3">DSM 17132 / JCM 16389 / KACC 11308 / NBRC 106382 / 4M15</strain>
    </source>
</reference>
<evidence type="ECO:0000313" key="2">
    <source>
        <dbReference type="EMBL" id="ADQ16600.1"/>
    </source>
</evidence>
<feature type="signal peptide" evidence="1">
    <location>
        <begin position="1"/>
        <end position="18"/>
    </location>
</feature>
<feature type="chain" id="PRO_5003185672" description="Lipoprotein" evidence="1">
    <location>
        <begin position="19"/>
        <end position="202"/>
    </location>
</feature>
<protein>
    <recommendedName>
        <fullName evidence="4">Lipoprotein</fullName>
    </recommendedName>
</protein>
<keyword evidence="1" id="KW-0732">Signal</keyword>
<accession>E4RR05</accession>
<dbReference type="EMBL" id="CP002305">
    <property type="protein sequence ID" value="ADQ16600.1"/>
    <property type="molecule type" value="Genomic_DNA"/>
</dbReference>
<gene>
    <name evidence="2" type="ordered locus">Lbys_0853</name>
</gene>
<proteinExistence type="predicted"/>
<evidence type="ECO:0008006" key="4">
    <source>
        <dbReference type="Google" id="ProtNLM"/>
    </source>
</evidence>
<evidence type="ECO:0000256" key="1">
    <source>
        <dbReference type="SAM" id="SignalP"/>
    </source>
</evidence>
<dbReference type="OrthoDB" id="1496068at2"/>
<dbReference type="KEGG" id="lby:Lbys_0853"/>
<evidence type="ECO:0000313" key="3">
    <source>
        <dbReference type="Proteomes" id="UP000007435"/>
    </source>
</evidence>
<keyword evidence="3" id="KW-1185">Reference proteome</keyword>
<name>E4RR05_LEAB4</name>
<dbReference type="RefSeq" id="WP_013407651.1">
    <property type="nucleotide sequence ID" value="NC_014655.1"/>
</dbReference>
<sequence length="202" mass="22617">MRKSILAVAILFAISLFAHSCKDNTLNPSTTDSEKYLSFKGEKIRIPKAFPEELFDQTQQQLEAYINSKLSRNARETSGTRLTYNELGTILNRNLAKYPRVNYDSISHQDFKRIIVDIPSIKSMDDALLKVEIIFDYYNTLAKNDVISDVVHLEKRKAGLKVSGPSPGSLTDPERNILLGNPAFAVAYINAADDANRFTGSI</sequence>
<organism evidence="2 3">
    <name type="scientific">Leadbetterella byssophila (strain DSM 17132 / JCM 16389 / KACC 11308 / NBRC 106382 / 4M15)</name>
    <dbReference type="NCBI Taxonomy" id="649349"/>
    <lineage>
        <taxon>Bacteria</taxon>
        <taxon>Pseudomonadati</taxon>
        <taxon>Bacteroidota</taxon>
        <taxon>Cytophagia</taxon>
        <taxon>Cytophagales</taxon>
        <taxon>Leadbetterellaceae</taxon>
        <taxon>Leadbetterella</taxon>
    </lineage>
</organism>
<dbReference type="Proteomes" id="UP000007435">
    <property type="component" value="Chromosome"/>
</dbReference>
<dbReference type="STRING" id="649349.Lbys_0853"/>
<dbReference type="AlphaFoldDB" id="E4RR05"/>
<dbReference type="HOGENOM" id="CLU_1353224_0_0_10"/>